<feature type="repeat" description="ANK" evidence="3">
    <location>
        <begin position="82"/>
        <end position="114"/>
    </location>
</feature>
<reference evidence="5" key="1">
    <citation type="journal article" date="2014" name="Nat. Genet.">
        <title>Genome of the human hookworm Necator americanus.</title>
        <authorList>
            <person name="Tang Y.T."/>
            <person name="Gao X."/>
            <person name="Rosa B.A."/>
            <person name="Abubucker S."/>
            <person name="Hallsworth-Pepin K."/>
            <person name="Martin J."/>
            <person name="Tyagi R."/>
            <person name="Heizer E."/>
            <person name="Zhang X."/>
            <person name="Bhonagiri-Palsikar V."/>
            <person name="Minx P."/>
            <person name="Warren W.C."/>
            <person name="Wang Q."/>
            <person name="Zhan B."/>
            <person name="Hotez P.J."/>
            <person name="Sternberg P.W."/>
            <person name="Dougall A."/>
            <person name="Gaze S.T."/>
            <person name="Mulvenna J."/>
            <person name="Sotillo J."/>
            <person name="Ranganathan S."/>
            <person name="Rabelo E.M."/>
            <person name="Wilson R.K."/>
            <person name="Felgner P.L."/>
            <person name="Bethony J."/>
            <person name="Hawdon J.M."/>
            <person name="Gasser R.B."/>
            <person name="Loukas A."/>
            <person name="Mitreva M."/>
        </authorList>
    </citation>
    <scope>NUCLEOTIDE SEQUENCE [LARGE SCALE GENOMIC DNA]</scope>
</reference>
<name>W2TFN5_NECAM</name>
<protein>
    <submittedName>
        <fullName evidence="4">Ankyrin repeat protein</fullName>
    </submittedName>
</protein>
<dbReference type="PANTHER" id="PTHR24174:SF16">
    <property type="entry name" value="CASKIN-2"/>
    <property type="match status" value="1"/>
</dbReference>
<dbReference type="Pfam" id="PF12796">
    <property type="entry name" value="Ank_2"/>
    <property type="match status" value="1"/>
</dbReference>
<dbReference type="Proteomes" id="UP000053676">
    <property type="component" value="Unassembled WGS sequence"/>
</dbReference>
<dbReference type="OrthoDB" id="10039052at2759"/>
<evidence type="ECO:0000313" key="5">
    <source>
        <dbReference type="Proteomes" id="UP000053676"/>
    </source>
</evidence>
<keyword evidence="2 3" id="KW-0040">ANK repeat</keyword>
<dbReference type="Pfam" id="PF00023">
    <property type="entry name" value="Ank"/>
    <property type="match status" value="1"/>
</dbReference>
<evidence type="ECO:0000256" key="3">
    <source>
        <dbReference type="PROSITE-ProRule" id="PRU00023"/>
    </source>
</evidence>
<keyword evidence="1" id="KW-0677">Repeat</keyword>
<dbReference type="InterPro" id="IPR033635">
    <property type="entry name" value="ANKS1/Caskin"/>
</dbReference>
<dbReference type="PROSITE" id="PS50088">
    <property type="entry name" value="ANK_REPEAT"/>
    <property type="match status" value="3"/>
</dbReference>
<sequence length="175" mass="19935">MMVRLVYPMRYYLQFYAFCIMGIREPTSSQTEFFDACRRGDIEKIKTYITNKKSKRPRTPLNFLRPAVPSSGWLASSKDPSTHYTPLHYAALHGHHDVCKFLIESDKLLSSAKDKRGCLPLHLASWNGHQEVVKLLSESHPPSVDAVNNAQESPLHLAAQHGHDKLVRILLEVEN</sequence>
<gene>
    <name evidence="4" type="ORF">NECAME_09611</name>
</gene>
<dbReference type="STRING" id="51031.W2TFN5"/>
<keyword evidence="5" id="KW-1185">Reference proteome</keyword>
<dbReference type="InterPro" id="IPR036770">
    <property type="entry name" value="Ankyrin_rpt-contain_sf"/>
</dbReference>
<feature type="repeat" description="ANK" evidence="3">
    <location>
        <begin position="116"/>
        <end position="136"/>
    </location>
</feature>
<dbReference type="SMART" id="SM00248">
    <property type="entry name" value="ANK"/>
    <property type="match status" value="3"/>
</dbReference>
<dbReference type="PANTHER" id="PTHR24174">
    <property type="entry name" value="ANKYRIN REPEAT AND STERILE ALPHA MOTIF DOMAIN-CONTAINING PROTEIN 1"/>
    <property type="match status" value="1"/>
</dbReference>
<evidence type="ECO:0000256" key="2">
    <source>
        <dbReference type="ARBA" id="ARBA00023043"/>
    </source>
</evidence>
<dbReference type="InterPro" id="IPR002110">
    <property type="entry name" value="Ankyrin_rpt"/>
</dbReference>
<dbReference type="AlphaFoldDB" id="W2TFN5"/>
<accession>W2TFN5</accession>
<proteinExistence type="predicted"/>
<dbReference type="Gene3D" id="1.25.40.20">
    <property type="entry name" value="Ankyrin repeat-containing domain"/>
    <property type="match status" value="1"/>
</dbReference>
<feature type="repeat" description="ANK" evidence="3">
    <location>
        <begin position="150"/>
        <end position="175"/>
    </location>
</feature>
<organism evidence="4 5">
    <name type="scientific">Necator americanus</name>
    <name type="common">Human hookworm</name>
    <dbReference type="NCBI Taxonomy" id="51031"/>
    <lineage>
        <taxon>Eukaryota</taxon>
        <taxon>Metazoa</taxon>
        <taxon>Ecdysozoa</taxon>
        <taxon>Nematoda</taxon>
        <taxon>Chromadorea</taxon>
        <taxon>Rhabditida</taxon>
        <taxon>Rhabditina</taxon>
        <taxon>Rhabditomorpha</taxon>
        <taxon>Strongyloidea</taxon>
        <taxon>Ancylostomatidae</taxon>
        <taxon>Bunostominae</taxon>
        <taxon>Necator</taxon>
    </lineage>
</organism>
<dbReference type="PROSITE" id="PS50297">
    <property type="entry name" value="ANK_REP_REGION"/>
    <property type="match status" value="3"/>
</dbReference>
<evidence type="ECO:0000256" key="1">
    <source>
        <dbReference type="ARBA" id="ARBA00022737"/>
    </source>
</evidence>
<dbReference type="KEGG" id="nai:NECAME_09611"/>
<dbReference type="EMBL" id="KI659330">
    <property type="protein sequence ID" value="ETN79812.1"/>
    <property type="molecule type" value="Genomic_DNA"/>
</dbReference>
<dbReference type="SUPFAM" id="SSF48403">
    <property type="entry name" value="Ankyrin repeat"/>
    <property type="match status" value="1"/>
</dbReference>
<evidence type="ECO:0000313" key="4">
    <source>
        <dbReference type="EMBL" id="ETN79812.1"/>
    </source>
</evidence>